<dbReference type="Pfam" id="PF02371">
    <property type="entry name" value="Transposase_20"/>
    <property type="match status" value="1"/>
</dbReference>
<dbReference type="AlphaFoldDB" id="A0A2T7UJ71"/>
<dbReference type="GO" id="GO:0006313">
    <property type="term" value="P:DNA transposition"/>
    <property type="evidence" value="ECO:0007669"/>
    <property type="project" value="InterPro"/>
</dbReference>
<reference evidence="5 6" key="1">
    <citation type="submission" date="2017-04" db="EMBL/GenBank/DDBJ databases">
        <title>Unexpected and diverse lifestyles within the genus Limnohabitans.</title>
        <authorList>
            <person name="Kasalicky V."/>
            <person name="Mehrshad M."/>
            <person name="Andrei S.-A."/>
            <person name="Salcher M."/>
            <person name="Kratochvilova H."/>
            <person name="Simek K."/>
            <person name="Ghai R."/>
        </authorList>
    </citation>
    <scope>NUCLEOTIDE SEQUENCE [LARGE SCALE GENOMIC DNA]</scope>
    <source>
        <strain evidence="5 6">II-D5</strain>
    </source>
</reference>
<evidence type="ECO:0000313" key="4">
    <source>
        <dbReference type="EMBL" id="PVE42061.1"/>
    </source>
</evidence>
<keyword evidence="6" id="KW-1185">Reference proteome</keyword>
<accession>A0A2T7UJ71</accession>
<dbReference type="OrthoDB" id="9795150at2"/>
<proteinExistence type="predicted"/>
<dbReference type="InterPro" id="IPR047650">
    <property type="entry name" value="Transpos_IS110"/>
</dbReference>
<dbReference type="PANTHER" id="PTHR33055:SF3">
    <property type="entry name" value="PUTATIVE TRANSPOSASE FOR IS117-RELATED"/>
    <property type="match status" value="1"/>
</dbReference>
<dbReference type="EMBL" id="LFYT02000001">
    <property type="protein sequence ID" value="PVE44701.1"/>
    <property type="molecule type" value="Genomic_DNA"/>
</dbReference>
<dbReference type="GO" id="GO:0003677">
    <property type="term" value="F:DNA binding"/>
    <property type="evidence" value="ECO:0007669"/>
    <property type="project" value="InterPro"/>
</dbReference>
<dbReference type="GO" id="GO:0004803">
    <property type="term" value="F:transposase activity"/>
    <property type="evidence" value="ECO:0007669"/>
    <property type="project" value="InterPro"/>
</dbReference>
<evidence type="ECO:0000256" key="1">
    <source>
        <dbReference type="SAM" id="Coils"/>
    </source>
</evidence>
<feature type="domain" description="Transposase IS116/IS110/IS902 C-terminal" evidence="3">
    <location>
        <begin position="199"/>
        <end position="279"/>
    </location>
</feature>
<dbReference type="InterPro" id="IPR002525">
    <property type="entry name" value="Transp_IS110-like_N"/>
</dbReference>
<gene>
    <name evidence="5" type="ORF">H663_001430</name>
    <name evidence="4" type="ORF">H663_014350</name>
</gene>
<dbReference type="NCBIfam" id="NF033542">
    <property type="entry name" value="transpos_IS110"/>
    <property type="match status" value="1"/>
</dbReference>
<feature type="domain" description="Transposase IS110-like N-terminal" evidence="2">
    <location>
        <begin position="6"/>
        <end position="156"/>
    </location>
</feature>
<dbReference type="PANTHER" id="PTHR33055">
    <property type="entry name" value="TRANSPOSASE FOR INSERTION SEQUENCE ELEMENT IS1111A"/>
    <property type="match status" value="1"/>
</dbReference>
<keyword evidence="1" id="KW-0175">Coiled coil</keyword>
<evidence type="ECO:0000259" key="2">
    <source>
        <dbReference type="Pfam" id="PF01548"/>
    </source>
</evidence>
<name>A0A2T7UJ71_9BURK</name>
<evidence type="ECO:0000313" key="5">
    <source>
        <dbReference type="EMBL" id="PVE44701.1"/>
    </source>
</evidence>
<dbReference type="Pfam" id="PF01548">
    <property type="entry name" value="DEDD_Tnp_IS110"/>
    <property type="match status" value="1"/>
</dbReference>
<organism evidence="5 6">
    <name type="scientific">Limnohabitans planktonicus II-D5</name>
    <dbReference type="NCBI Taxonomy" id="1293045"/>
    <lineage>
        <taxon>Bacteria</taxon>
        <taxon>Pseudomonadati</taxon>
        <taxon>Pseudomonadota</taxon>
        <taxon>Betaproteobacteria</taxon>
        <taxon>Burkholderiales</taxon>
        <taxon>Comamonadaceae</taxon>
        <taxon>Limnohabitans</taxon>
    </lineage>
</organism>
<evidence type="ECO:0000313" key="6">
    <source>
        <dbReference type="Proteomes" id="UP000037507"/>
    </source>
</evidence>
<feature type="coiled-coil region" evidence="1">
    <location>
        <begin position="134"/>
        <end position="161"/>
    </location>
</feature>
<dbReference type="EMBL" id="LFYT02000020">
    <property type="protein sequence ID" value="PVE42061.1"/>
    <property type="molecule type" value="Genomic_DNA"/>
</dbReference>
<comment type="caution">
    <text evidence="5">The sequence shown here is derived from an EMBL/GenBank/DDBJ whole genome shotgun (WGS) entry which is preliminary data.</text>
</comment>
<evidence type="ECO:0000259" key="3">
    <source>
        <dbReference type="Pfam" id="PF02371"/>
    </source>
</evidence>
<dbReference type="RefSeq" id="WP_116695777.1">
    <property type="nucleotide sequence ID" value="NZ_LFYT02000001.1"/>
</dbReference>
<sequence>MHTHFLGIDIAKSKFDCALVRPDGKVRNKVLSNNAQGFAQLLTWLDAHGVSSCQLSQLHVCMEATGIYWEALAEFLCDQGIAVSVINPAQIKSYGASRLMRSKTDKIDANLIAHFCKERLPQPWKAPAPHERVLRSLVLRLEALQNMLTQESNRLQVANAAVQPQIQNHIDWLNAEIKAVAKLIKDHIDKHPDLRQKRDLLQSIPGIGERTLAIMLAYFGSTEQFDNARKAVAFVGLDPRQHESGSSVKGKPRMSKVGHAFVRKALYMPAMAALYKTDWGKCFRDRLASAGKPPKLIIGAMMRKLIHVAVGVLKSNKPFNSALHCA</sequence>
<dbReference type="InterPro" id="IPR003346">
    <property type="entry name" value="Transposase_20"/>
</dbReference>
<dbReference type="Proteomes" id="UP000037507">
    <property type="component" value="Unassembled WGS sequence"/>
</dbReference>
<protein>
    <submittedName>
        <fullName evidence="5">IS110 family transposase</fullName>
    </submittedName>
</protein>